<sequence>MYYYKNFHFKKLWIDLASEIQNSFLFGNLLRIGSCSEKLK</sequence>
<accession>A0A6C0HJ61</accession>
<evidence type="ECO:0000313" key="1">
    <source>
        <dbReference type="EMBL" id="QHT80407.1"/>
    </source>
</evidence>
<proteinExistence type="predicted"/>
<reference evidence="1" key="1">
    <citation type="journal article" date="2020" name="Nature">
        <title>Giant virus diversity and host interactions through global metagenomics.</title>
        <authorList>
            <person name="Schulz F."/>
            <person name="Roux S."/>
            <person name="Paez-Espino D."/>
            <person name="Jungbluth S."/>
            <person name="Walsh D.A."/>
            <person name="Denef V.J."/>
            <person name="McMahon K.D."/>
            <person name="Konstantinidis K.T."/>
            <person name="Eloe-Fadrosh E.A."/>
            <person name="Kyrpides N.C."/>
            <person name="Woyke T."/>
        </authorList>
    </citation>
    <scope>NUCLEOTIDE SEQUENCE</scope>
    <source>
        <strain evidence="1">GVMAG-M-3300023184-120</strain>
    </source>
</reference>
<name>A0A6C0HJ61_9ZZZZ</name>
<organism evidence="1">
    <name type="scientific">viral metagenome</name>
    <dbReference type="NCBI Taxonomy" id="1070528"/>
    <lineage>
        <taxon>unclassified sequences</taxon>
        <taxon>metagenomes</taxon>
        <taxon>organismal metagenomes</taxon>
    </lineage>
</organism>
<dbReference type="AlphaFoldDB" id="A0A6C0HJ61"/>
<protein>
    <submittedName>
        <fullName evidence="1">Uncharacterized protein</fullName>
    </submittedName>
</protein>
<dbReference type="EMBL" id="MN739968">
    <property type="protein sequence ID" value="QHT80407.1"/>
    <property type="molecule type" value="Genomic_DNA"/>
</dbReference>